<gene>
    <name evidence="4" type="ORF">HINF_LOCUS21717</name>
    <name evidence="3" type="ORF">HINF_LOCUS57737</name>
</gene>
<reference evidence="3" key="1">
    <citation type="submission" date="2023-06" db="EMBL/GenBank/DDBJ databases">
        <authorList>
            <person name="Kurt Z."/>
        </authorList>
    </citation>
    <scope>NUCLEOTIDE SEQUENCE</scope>
</reference>
<dbReference type="EMBL" id="CATOUU010001068">
    <property type="protein sequence ID" value="CAI9970092.1"/>
    <property type="molecule type" value="Genomic_DNA"/>
</dbReference>
<dbReference type="InterPro" id="IPR036291">
    <property type="entry name" value="NAD(P)-bd_dom_sf"/>
</dbReference>
<dbReference type="InterPro" id="IPR002347">
    <property type="entry name" value="SDR_fam"/>
</dbReference>
<dbReference type="PANTHER" id="PTHR42901:SF1">
    <property type="entry name" value="ALCOHOL DEHYDROGENASE"/>
    <property type="match status" value="1"/>
</dbReference>
<reference evidence="4 5" key="2">
    <citation type="submission" date="2024-07" db="EMBL/GenBank/DDBJ databases">
        <authorList>
            <person name="Akdeniz Z."/>
        </authorList>
    </citation>
    <scope>NUCLEOTIDE SEQUENCE [LARGE SCALE GENOMIC DNA]</scope>
</reference>
<dbReference type="SUPFAM" id="SSF51735">
    <property type="entry name" value="NAD(P)-binding Rossmann-fold domains"/>
    <property type="match status" value="1"/>
</dbReference>
<dbReference type="GO" id="GO:0016491">
    <property type="term" value="F:oxidoreductase activity"/>
    <property type="evidence" value="ECO:0007669"/>
    <property type="project" value="UniProtKB-KW"/>
</dbReference>
<dbReference type="AlphaFoldDB" id="A0AA86UZ26"/>
<comment type="caution">
    <text evidence="3">The sequence shown here is derived from an EMBL/GenBank/DDBJ whole genome shotgun (WGS) entry which is preliminary data.</text>
</comment>
<keyword evidence="2" id="KW-0560">Oxidoreductase</keyword>
<evidence type="ECO:0000256" key="1">
    <source>
        <dbReference type="ARBA" id="ARBA00006484"/>
    </source>
</evidence>
<name>A0AA86UZ26_9EUKA</name>
<organism evidence="3">
    <name type="scientific">Hexamita inflata</name>
    <dbReference type="NCBI Taxonomy" id="28002"/>
    <lineage>
        <taxon>Eukaryota</taxon>
        <taxon>Metamonada</taxon>
        <taxon>Diplomonadida</taxon>
        <taxon>Hexamitidae</taxon>
        <taxon>Hexamitinae</taxon>
        <taxon>Hexamita</taxon>
    </lineage>
</organism>
<accession>A0AA86UZ26</accession>
<comment type="similarity">
    <text evidence="1">Belongs to the short-chain dehydrogenases/reductases (SDR) family.</text>
</comment>
<dbReference type="EMBL" id="CAXDID020000060">
    <property type="protein sequence ID" value="CAL6009682.1"/>
    <property type="molecule type" value="Genomic_DNA"/>
</dbReference>
<evidence type="ECO:0000256" key="2">
    <source>
        <dbReference type="ARBA" id="ARBA00023002"/>
    </source>
</evidence>
<proteinExistence type="inferred from homology"/>
<keyword evidence="5" id="KW-1185">Reference proteome</keyword>
<dbReference type="Proteomes" id="UP001642409">
    <property type="component" value="Unassembled WGS sequence"/>
</dbReference>
<dbReference type="PANTHER" id="PTHR42901">
    <property type="entry name" value="ALCOHOL DEHYDROGENASE"/>
    <property type="match status" value="1"/>
</dbReference>
<dbReference type="CDD" id="cd05233">
    <property type="entry name" value="SDR_c"/>
    <property type="match status" value="1"/>
</dbReference>
<dbReference type="Pfam" id="PF00106">
    <property type="entry name" value="adh_short"/>
    <property type="match status" value="1"/>
</dbReference>
<evidence type="ECO:0000313" key="3">
    <source>
        <dbReference type="EMBL" id="CAI9970092.1"/>
    </source>
</evidence>
<protein>
    <submittedName>
        <fullName evidence="3">Short-chain dehydrogenase/reductase</fullName>
    </submittedName>
    <submittedName>
        <fullName evidence="4">Short-chain_dehydrogenase/reductase</fullName>
    </submittedName>
</protein>
<evidence type="ECO:0000313" key="5">
    <source>
        <dbReference type="Proteomes" id="UP001642409"/>
    </source>
</evidence>
<dbReference type="Gene3D" id="3.40.50.720">
    <property type="entry name" value="NAD(P)-binding Rossmann-like Domain"/>
    <property type="match status" value="1"/>
</dbReference>
<evidence type="ECO:0000313" key="4">
    <source>
        <dbReference type="EMBL" id="CAL6009682.1"/>
    </source>
</evidence>
<sequence>MKYGVLILTLITIYIVYINMPNIKQFQSNYAVVTGATGGIGQEIVKKLITSQNVIAISENLDNLSKLQQKYQKSEYKVLIFQYDLSNTNTFMQQFDEFLLQNSIDKRLIGMFFSNAGFGNFKPFHSYSFHQLQQFVSVNMYSHIILTAYFQELFSVHRSTQKSAIILTSSILSHTCGSHFSLYHICKSTISYFGSSIQNENKNIRVLTVHPSPVKQTEFYKNNGMQNLQNIKVPLMRNMEKSWFAITPKKVVNVMISRIGKVGSTNIGIASIIADYGKLVGRNIQGYIWSFMWWVGQAFQ</sequence>
<dbReference type="PRINTS" id="PR00081">
    <property type="entry name" value="GDHRDH"/>
</dbReference>